<dbReference type="PANTHER" id="PTHR43157">
    <property type="entry name" value="PHOSPHATIDYLINOSITOL-GLYCAN BIOSYNTHESIS CLASS F PROTEIN-RELATED"/>
    <property type="match status" value="1"/>
</dbReference>
<dbReference type="InterPro" id="IPR002347">
    <property type="entry name" value="SDR_fam"/>
</dbReference>
<dbReference type="SUPFAM" id="SSF51735">
    <property type="entry name" value="NAD(P)-binding Rossmann-fold domains"/>
    <property type="match status" value="1"/>
</dbReference>
<evidence type="ECO:0000313" key="2">
    <source>
        <dbReference type="EMBL" id="CAK1543592.1"/>
    </source>
</evidence>
<reference evidence="2 3" key="1">
    <citation type="submission" date="2023-11" db="EMBL/GenBank/DDBJ databases">
        <authorList>
            <person name="Okamura Y."/>
        </authorList>
    </citation>
    <scope>NUCLEOTIDE SEQUENCE [LARGE SCALE GENOMIC DNA]</scope>
</reference>
<dbReference type="Gene3D" id="3.40.50.720">
    <property type="entry name" value="NAD(P)-binding Rossmann-like Domain"/>
    <property type="match status" value="1"/>
</dbReference>
<dbReference type="Pfam" id="PF00106">
    <property type="entry name" value="adh_short"/>
    <property type="match status" value="1"/>
</dbReference>
<dbReference type="PANTHER" id="PTHR43157:SF31">
    <property type="entry name" value="PHOSPHATIDYLINOSITOL-GLYCAN BIOSYNTHESIS CLASS F PROTEIN"/>
    <property type="match status" value="1"/>
</dbReference>
<proteinExistence type="predicted"/>
<dbReference type="GO" id="GO:0016491">
    <property type="term" value="F:oxidoreductase activity"/>
    <property type="evidence" value="ECO:0007669"/>
    <property type="project" value="UniProtKB-KW"/>
</dbReference>
<comment type="caution">
    <text evidence="2">The sequence shown here is derived from an EMBL/GenBank/DDBJ whole genome shotgun (WGS) entry which is preliminary data.</text>
</comment>
<keyword evidence="3" id="KW-1185">Reference proteome</keyword>
<dbReference type="PRINTS" id="PR00081">
    <property type="entry name" value="GDHRDH"/>
</dbReference>
<dbReference type="Proteomes" id="UP001497472">
    <property type="component" value="Unassembled WGS sequence"/>
</dbReference>
<keyword evidence="1" id="KW-0560">Oxidoreductase</keyword>
<accession>A0AAV1J291</accession>
<organism evidence="2 3">
    <name type="scientific">Leptosia nina</name>
    <dbReference type="NCBI Taxonomy" id="320188"/>
    <lineage>
        <taxon>Eukaryota</taxon>
        <taxon>Metazoa</taxon>
        <taxon>Ecdysozoa</taxon>
        <taxon>Arthropoda</taxon>
        <taxon>Hexapoda</taxon>
        <taxon>Insecta</taxon>
        <taxon>Pterygota</taxon>
        <taxon>Neoptera</taxon>
        <taxon>Endopterygota</taxon>
        <taxon>Lepidoptera</taxon>
        <taxon>Glossata</taxon>
        <taxon>Ditrysia</taxon>
        <taxon>Papilionoidea</taxon>
        <taxon>Pieridae</taxon>
        <taxon>Pierinae</taxon>
        <taxon>Leptosia</taxon>
    </lineage>
</organism>
<sequence length="154" mass="17061">MLLIIGCRIYFQPIKEVCNCETKLHGKVALVTGGNSGIGKETARDLARRGARVIIASRDNKKSEAAVNDIIYTTGNANVLYRHLDLAKVESIRQFAEDFKDEDRLDILVNNSGVGGLKNKCNERNIDVIMQINYFGPVLLTNLLLDKLKKSAPS</sequence>
<evidence type="ECO:0000313" key="3">
    <source>
        <dbReference type="Proteomes" id="UP001497472"/>
    </source>
</evidence>
<dbReference type="InterPro" id="IPR036291">
    <property type="entry name" value="NAD(P)-bd_dom_sf"/>
</dbReference>
<gene>
    <name evidence="2" type="ORF">LNINA_LOCUS3399</name>
</gene>
<dbReference type="AlphaFoldDB" id="A0AAV1J291"/>
<dbReference type="EMBL" id="CAVLEF010000004">
    <property type="protein sequence ID" value="CAK1543592.1"/>
    <property type="molecule type" value="Genomic_DNA"/>
</dbReference>
<evidence type="ECO:0000256" key="1">
    <source>
        <dbReference type="ARBA" id="ARBA00023002"/>
    </source>
</evidence>
<protein>
    <submittedName>
        <fullName evidence="2">Uncharacterized protein</fullName>
    </submittedName>
</protein>
<name>A0AAV1J291_9NEOP</name>